<name>A0A6M8BJ81_9CYAN</name>
<proteinExistence type="predicted"/>
<reference evidence="1 2" key="1">
    <citation type="submission" date="2020-05" db="EMBL/GenBank/DDBJ databases">
        <title>Complete genome sequence of of a novel Thermoleptolyngbya strain isolated from hot springs of Ganzi, Sichuan China.</title>
        <authorList>
            <person name="Tang J."/>
            <person name="Daroch M."/>
            <person name="Li L."/>
            <person name="Waleron K."/>
            <person name="Waleron M."/>
            <person name="Waleron M."/>
        </authorList>
    </citation>
    <scope>NUCLEOTIDE SEQUENCE [LARGE SCALE GENOMIC DNA]</scope>
    <source>
        <strain evidence="1 2">PKUAC-SCTA183</strain>
    </source>
</reference>
<evidence type="ECO:0000313" key="1">
    <source>
        <dbReference type="EMBL" id="QKD82485.1"/>
    </source>
</evidence>
<sequence length="114" mass="13099">MNYSFELVGISPILSFFSHQHSTPAHRGAEYLGAYRCTLDAFLESVETVPRKRGWNLDAVVDSVVNFWLNNGEQVRHWRQRLEDAGRENVLVARVADVQAMQQEFEALLNRPPQ</sequence>
<accession>A0A6M8BJ81</accession>
<dbReference type="EMBL" id="CP053661">
    <property type="protein sequence ID" value="QKD82485.1"/>
    <property type="molecule type" value="Genomic_DNA"/>
</dbReference>
<dbReference type="RefSeq" id="WP_172355326.1">
    <property type="nucleotide sequence ID" value="NZ_CP053661.1"/>
</dbReference>
<dbReference type="KEGG" id="theu:HPC62_10110"/>
<keyword evidence="2" id="KW-1185">Reference proteome</keyword>
<organism evidence="1 2">
    <name type="scientific">Thermoleptolyngbya sichuanensis A183</name>
    <dbReference type="NCBI Taxonomy" id="2737172"/>
    <lineage>
        <taxon>Bacteria</taxon>
        <taxon>Bacillati</taxon>
        <taxon>Cyanobacteriota</taxon>
        <taxon>Cyanophyceae</taxon>
        <taxon>Oculatellales</taxon>
        <taxon>Oculatellaceae</taxon>
        <taxon>Thermoleptolyngbya</taxon>
        <taxon>Thermoleptolyngbya sichuanensis</taxon>
    </lineage>
</organism>
<dbReference type="Proteomes" id="UP000505210">
    <property type="component" value="Chromosome"/>
</dbReference>
<gene>
    <name evidence="1" type="ORF">HPC62_10110</name>
</gene>
<dbReference type="AlphaFoldDB" id="A0A6M8BJ81"/>
<protein>
    <submittedName>
        <fullName evidence="1">Uncharacterized protein</fullName>
    </submittedName>
</protein>
<evidence type="ECO:0000313" key="2">
    <source>
        <dbReference type="Proteomes" id="UP000505210"/>
    </source>
</evidence>